<evidence type="ECO:0000256" key="1">
    <source>
        <dbReference type="ARBA" id="ARBA00022656"/>
    </source>
</evidence>
<evidence type="ECO:0000313" key="7">
    <source>
        <dbReference type="EMBL" id="KHO00998.1"/>
    </source>
</evidence>
<evidence type="ECO:0000313" key="8">
    <source>
        <dbReference type="Proteomes" id="UP000030816"/>
    </source>
</evidence>
<dbReference type="SUPFAM" id="SSF56399">
    <property type="entry name" value="ADP-ribosylation"/>
    <property type="match status" value="1"/>
</dbReference>
<dbReference type="Gene3D" id="3.90.210.10">
    <property type="entry name" value="Heat-Labile Enterotoxin, subunit A"/>
    <property type="match status" value="1"/>
</dbReference>
<dbReference type="Proteomes" id="UP000030816">
    <property type="component" value="Unassembled WGS sequence"/>
</dbReference>
<feature type="signal peptide" evidence="6">
    <location>
        <begin position="1"/>
        <end position="21"/>
    </location>
</feature>
<dbReference type="GeneID" id="63736231"/>
<dbReference type="HOGENOM" id="CLU_350922_0_0_1"/>
<keyword evidence="4" id="KW-1015">Disulfide bond</keyword>
<keyword evidence="2 6" id="KW-0732">Signal</keyword>
<sequence length="846" mass="93057">MKTLWVSPSVWIAALVVSASGHTLPSADAASYNDKRSTESQQVSVFRGEYGRTPQQVADVGGLMSKGYARNFDVPLTPAERGWGSSLTEHISGRNKAVSLFVSTTYDPVIAMKFASGGETAEFYIYEAALDDKAIDVEKSIRKFERSYAATQKEVAFVKGIPNEQIRGHYVMRPGDYDPTTHLGIDEFKHRFADRWVPNPQFNQRYLSTKSARTQSQFDKLYKGPTTAQQEAFAKSYAAQLGKKDVQTPQSAAKALESFFKKASPSEKLLESSRPNKSRLPKMKPVDGSKVRTKPGKGPAEVGPRPGPHVPGTPEVRPKPKPVDLAPAKPKDVALAKNAEMVAAAERLSEKEFASASRRYGLKAIVEGRWNTDLSVVRSKALGRGKLSLSSPKLLPKGSKLKAGMGALGAAGIGLWIHGMVEAFTTETSDWDKAAAVTAIIPFVGCGTNLIAQAEKADANTALVAVDTGLCVLGDALLLGGVTAPLGVVVHLSRFLVQFFEPPPDLPTYQEIHAMRDKPWQAFLEEHLNKHLVSEEWRKKLEAAVAIESLGIWSKAADRVGLLEAAKATVLQTPDLSESRGEAQKAIEQVRNGAKAEILRRQRRYLLSLPQTLHEGFAKWLAATADTYNADFVRKIKSDDMVERYPSYSKVVAWMFSRQRVYAASHERMATAAWLLEGDPPPMPSLFTLAYFVGVSAGVDDPPPPRINPKGGPGFAKFTPAEPGDWKCAVDPDVIDPMLYLEEKTGRKRHLVLVRHTVAVVRLLLGHIKEFQLPAEGEGLSNVQEFQMLIAMYIGNTFADWKEIHRHKVGYIHKDFEKDMIGLMQRLYNIPRAEAGQLVRTAGEHA</sequence>
<dbReference type="InterPro" id="IPR001144">
    <property type="entry name" value="Enterotoxin_A"/>
</dbReference>
<evidence type="ECO:0000256" key="6">
    <source>
        <dbReference type="SAM" id="SignalP"/>
    </source>
</evidence>
<evidence type="ECO:0000256" key="4">
    <source>
        <dbReference type="ARBA" id="ARBA00023157"/>
    </source>
</evidence>
<dbReference type="OrthoDB" id="4917004at2759"/>
<proteinExistence type="predicted"/>
<dbReference type="EMBL" id="AZHE01000002">
    <property type="protein sequence ID" value="KHO00998.1"/>
    <property type="molecule type" value="Genomic_DNA"/>
</dbReference>
<evidence type="ECO:0000256" key="2">
    <source>
        <dbReference type="ARBA" id="ARBA00022729"/>
    </source>
</evidence>
<keyword evidence="3" id="KW-0843">Virulence</keyword>
<name>A0A0B2X5F7_METAS</name>
<dbReference type="GO" id="GO:0090729">
    <property type="term" value="F:toxin activity"/>
    <property type="evidence" value="ECO:0007669"/>
    <property type="project" value="UniProtKB-KW"/>
</dbReference>
<accession>A0A0B2X5F7</accession>
<dbReference type="RefSeq" id="XP_040682063.1">
    <property type="nucleotide sequence ID" value="XM_040820575.1"/>
</dbReference>
<comment type="caution">
    <text evidence="7">The sequence shown here is derived from an EMBL/GenBank/DDBJ whole genome shotgun (WGS) entry which is preliminary data.</text>
</comment>
<evidence type="ECO:0000256" key="5">
    <source>
        <dbReference type="SAM" id="MobiDB-lite"/>
    </source>
</evidence>
<dbReference type="STRING" id="1081103.A0A0B2X5F7"/>
<feature type="region of interest" description="Disordered" evidence="5">
    <location>
        <begin position="264"/>
        <end position="327"/>
    </location>
</feature>
<reference evidence="7 8" key="1">
    <citation type="journal article" date="2014" name="Proc. Natl. Acad. Sci. U.S.A.">
        <title>Trajectory and genomic determinants of fungal-pathogen speciation and host adaptation.</title>
        <authorList>
            <person name="Hu X."/>
            <person name="Xiao G."/>
            <person name="Zheng P."/>
            <person name="Shang Y."/>
            <person name="Su Y."/>
            <person name="Zhang X."/>
            <person name="Liu X."/>
            <person name="Zhan S."/>
            <person name="St Leger R.J."/>
            <person name="Wang C."/>
        </authorList>
    </citation>
    <scope>NUCLEOTIDE SEQUENCE [LARGE SCALE GENOMIC DNA]</scope>
    <source>
        <strain evidence="7 8">ARSEF 1941</strain>
    </source>
</reference>
<keyword evidence="8" id="KW-1185">Reference proteome</keyword>
<dbReference type="Gene3D" id="1.10.490.40">
    <property type="entry name" value="Diphtheria toxin, translocation domain"/>
    <property type="match status" value="1"/>
</dbReference>
<dbReference type="AlphaFoldDB" id="A0A0B2X5F7"/>
<protein>
    <submittedName>
        <fullName evidence="7">Heat-labile enterotoxin, A chain</fullName>
    </submittedName>
</protein>
<gene>
    <name evidence="7" type="ORF">MAM_01776</name>
</gene>
<evidence type="ECO:0000256" key="3">
    <source>
        <dbReference type="ARBA" id="ARBA00023026"/>
    </source>
</evidence>
<organism evidence="7 8">
    <name type="scientific">Metarhizium album (strain ARSEF 1941)</name>
    <dbReference type="NCBI Taxonomy" id="1081103"/>
    <lineage>
        <taxon>Eukaryota</taxon>
        <taxon>Fungi</taxon>
        <taxon>Dikarya</taxon>
        <taxon>Ascomycota</taxon>
        <taxon>Pezizomycotina</taxon>
        <taxon>Sordariomycetes</taxon>
        <taxon>Hypocreomycetidae</taxon>
        <taxon>Hypocreales</taxon>
        <taxon>Clavicipitaceae</taxon>
        <taxon>Metarhizium</taxon>
    </lineage>
</organism>
<feature type="chain" id="PRO_5002080010" evidence="6">
    <location>
        <begin position="22"/>
        <end position="846"/>
    </location>
</feature>
<keyword evidence="1" id="KW-0800">Toxin</keyword>
<dbReference type="Pfam" id="PF01375">
    <property type="entry name" value="Enterotoxin_a"/>
    <property type="match status" value="1"/>
</dbReference>